<sequence>MMLIILAFYLVIVGVLVTKYHTWTPKNVGKVALFVLPVPIIIVAMLFTMLAGKVTKTDVKRIVDELQQSSDMIEDILKDEA</sequence>
<feature type="transmembrane region" description="Helical" evidence="1">
    <location>
        <begin position="28"/>
        <end position="51"/>
    </location>
</feature>
<dbReference type="GeneID" id="24598720"/>
<keyword evidence="1" id="KW-0812">Transmembrane</keyword>
<evidence type="ECO:0000313" key="3">
    <source>
        <dbReference type="Proteomes" id="UP000030204"/>
    </source>
</evidence>
<keyword evidence="3" id="KW-1185">Reference proteome</keyword>
<evidence type="ECO:0000313" key="2">
    <source>
        <dbReference type="EMBL" id="AIW03976.1"/>
    </source>
</evidence>
<proteinExistence type="predicted"/>
<protein>
    <submittedName>
        <fullName evidence="2">Uncharacterized protein</fullName>
    </submittedName>
</protein>
<keyword evidence="1" id="KW-1133">Transmembrane helix</keyword>
<accession>A0A0A0RTS1</accession>
<dbReference type="Proteomes" id="UP000030204">
    <property type="component" value="Segment"/>
</dbReference>
<dbReference type="OrthoDB" id="22330at10239"/>
<gene>
    <name evidence="2" type="ORF">CPT_Stitch25</name>
</gene>
<reference evidence="2 3" key="1">
    <citation type="journal article" date="2015" name="Genome Announc.">
        <title>Complete Genome of Salmonella enterica Serovar Typhimurium T5-Like Siphophage Stitch.</title>
        <authorList>
            <person name="Grover J.M."/>
            <person name="Luna A.J."/>
            <person name="Wood T.L."/>
            <person name="Chamakura K.R."/>
            <person name="Kuty Everett G.F."/>
        </authorList>
    </citation>
    <scope>NUCLEOTIDE SEQUENCE [LARGE SCALE GENOMIC DNA]</scope>
</reference>
<dbReference type="EMBL" id="KM236244">
    <property type="protein sequence ID" value="AIW03976.1"/>
    <property type="molecule type" value="Genomic_DNA"/>
</dbReference>
<keyword evidence="1" id="KW-0472">Membrane</keyword>
<dbReference type="KEGG" id="vg:24598720"/>
<organism evidence="2 3">
    <name type="scientific">Salmonella phage Stitch</name>
    <dbReference type="NCBI Taxonomy" id="2991861"/>
    <lineage>
        <taxon>Viruses</taxon>
        <taxon>Duplodnaviria</taxon>
        <taxon>Heunggongvirae</taxon>
        <taxon>Uroviricota</taxon>
        <taxon>Caudoviricetes</taxon>
        <taxon>Demerecviridae</taxon>
        <taxon>Markadamsvirinae</taxon>
        <taxon>Epseptimavirus</taxon>
        <taxon>Epseptimavirus stitch</taxon>
    </lineage>
</organism>
<evidence type="ECO:0000256" key="1">
    <source>
        <dbReference type="SAM" id="Phobius"/>
    </source>
</evidence>
<name>A0A0A0RTS1_9CAUD</name>
<dbReference type="Pfam" id="PF24226">
    <property type="entry name" value="DUF7442"/>
    <property type="match status" value="1"/>
</dbReference>
<dbReference type="InterPro" id="IPR055865">
    <property type="entry name" value="Phage_memb_DUF7442"/>
</dbReference>
<dbReference type="RefSeq" id="YP_009145966.1">
    <property type="nucleotide sequence ID" value="NC_027297.1"/>
</dbReference>